<reference evidence="1 2" key="1">
    <citation type="submission" date="2018-06" db="EMBL/GenBank/DDBJ databases">
        <title>The draft genome sequences of strains SCU63 and S1.</title>
        <authorList>
            <person name="Gan L."/>
        </authorList>
    </citation>
    <scope>NUCLEOTIDE SEQUENCE [LARGE SCALE GENOMIC DNA]</scope>
    <source>
        <strain evidence="1 2">SCU63</strain>
    </source>
</reference>
<protein>
    <submittedName>
        <fullName evidence="1">Uncharacterized protein</fullName>
    </submittedName>
</protein>
<proteinExistence type="predicted"/>
<organism evidence="1 2">
    <name type="scientific">Planococcus halotolerans</name>
    <dbReference type="NCBI Taxonomy" id="2233542"/>
    <lineage>
        <taxon>Bacteria</taxon>
        <taxon>Bacillati</taxon>
        <taxon>Bacillota</taxon>
        <taxon>Bacilli</taxon>
        <taxon>Bacillales</taxon>
        <taxon>Caryophanaceae</taxon>
        <taxon>Planococcus</taxon>
    </lineage>
</organism>
<dbReference type="AlphaFoldDB" id="A0A365KWY8"/>
<comment type="caution">
    <text evidence="1">The sequence shown here is derived from an EMBL/GenBank/DDBJ whole genome shotgun (WGS) entry which is preliminary data.</text>
</comment>
<evidence type="ECO:0000313" key="1">
    <source>
        <dbReference type="EMBL" id="RAZ77696.1"/>
    </source>
</evidence>
<sequence length="60" mass="6606">MIVGKFCISLTLGMSGSFYQVYDIADADSFEVVIEMADAETGEVFDTITYPEALEEKGEE</sequence>
<name>A0A365KWY8_9BACL</name>
<gene>
    <name evidence="1" type="ORF">DP120_09435</name>
</gene>
<accession>A0A365KWY8</accession>
<dbReference type="RefSeq" id="WP_112223423.1">
    <property type="nucleotide sequence ID" value="NZ_CP047673.1"/>
</dbReference>
<keyword evidence="2" id="KW-1185">Reference proteome</keyword>
<dbReference type="Proteomes" id="UP000251002">
    <property type="component" value="Unassembled WGS sequence"/>
</dbReference>
<dbReference type="EMBL" id="QLZR01000003">
    <property type="protein sequence ID" value="RAZ77696.1"/>
    <property type="molecule type" value="Genomic_DNA"/>
</dbReference>
<evidence type="ECO:0000313" key="2">
    <source>
        <dbReference type="Proteomes" id="UP000251002"/>
    </source>
</evidence>